<keyword evidence="2" id="KW-1185">Reference proteome</keyword>
<organism evidence="1 2">
    <name type="scientific">Gibberella moniliformis (strain M3125 / FGSC 7600)</name>
    <name type="common">Maize ear and stalk rot fungus</name>
    <name type="synonym">Fusarium verticillioides</name>
    <dbReference type="NCBI Taxonomy" id="334819"/>
    <lineage>
        <taxon>Eukaryota</taxon>
        <taxon>Fungi</taxon>
        <taxon>Dikarya</taxon>
        <taxon>Ascomycota</taxon>
        <taxon>Pezizomycotina</taxon>
        <taxon>Sordariomycetes</taxon>
        <taxon>Hypocreomycetidae</taxon>
        <taxon>Hypocreales</taxon>
        <taxon>Nectriaceae</taxon>
        <taxon>Fusarium</taxon>
        <taxon>Fusarium fujikuroi species complex</taxon>
    </lineage>
</organism>
<evidence type="ECO:0000313" key="2">
    <source>
        <dbReference type="Proteomes" id="UP000009096"/>
    </source>
</evidence>
<dbReference type="KEGG" id="fvr:FVEG_15484"/>
<dbReference type="Proteomes" id="UP000009096">
    <property type="component" value="Chromosome 4"/>
</dbReference>
<accession>W7LU18</accession>
<name>W7LU18_GIBM7</name>
<proteinExistence type="predicted"/>
<dbReference type="RefSeq" id="XP_018748909.1">
    <property type="nucleotide sequence ID" value="XM_018904612.1"/>
</dbReference>
<evidence type="ECO:0000313" key="1">
    <source>
        <dbReference type="EMBL" id="EWG42718.1"/>
    </source>
</evidence>
<dbReference type="AlphaFoldDB" id="W7LU18"/>
<sequence>MQVNWRLEDLTKWVIDDDPNLRLTFAHIEGPPGSGKAIKLPRRILDSRRILDHRRTTIIQVLPGFKRNAVVQGQGSWSPDHKLEKDQHQPELKAQTYQETLEYLKIGYREGR</sequence>
<gene>
    <name evidence="1" type="ORF">FVEG_15484</name>
</gene>
<dbReference type="GeneID" id="30072360"/>
<dbReference type="EMBL" id="DS022246">
    <property type="protein sequence ID" value="EWG42718.1"/>
    <property type="molecule type" value="Genomic_DNA"/>
</dbReference>
<dbReference type="VEuPathDB" id="FungiDB:FVEG_15484"/>
<reference evidence="1 2" key="1">
    <citation type="journal article" date="2010" name="Nature">
        <title>Comparative genomics reveals mobile pathogenicity chromosomes in Fusarium.</title>
        <authorList>
            <person name="Ma L.J."/>
            <person name="van der Does H.C."/>
            <person name="Borkovich K.A."/>
            <person name="Coleman J.J."/>
            <person name="Daboussi M.J."/>
            <person name="Di Pietro A."/>
            <person name="Dufresne M."/>
            <person name="Freitag M."/>
            <person name="Grabherr M."/>
            <person name="Henrissat B."/>
            <person name="Houterman P.M."/>
            <person name="Kang S."/>
            <person name="Shim W.B."/>
            <person name="Woloshuk C."/>
            <person name="Xie X."/>
            <person name="Xu J.R."/>
            <person name="Antoniw J."/>
            <person name="Baker S.E."/>
            <person name="Bluhm B.H."/>
            <person name="Breakspear A."/>
            <person name="Brown D.W."/>
            <person name="Butchko R.A."/>
            <person name="Chapman S."/>
            <person name="Coulson R."/>
            <person name="Coutinho P.M."/>
            <person name="Danchin E.G."/>
            <person name="Diener A."/>
            <person name="Gale L.R."/>
            <person name="Gardiner D.M."/>
            <person name="Goff S."/>
            <person name="Hammond-Kosack K.E."/>
            <person name="Hilburn K."/>
            <person name="Hua-Van A."/>
            <person name="Jonkers W."/>
            <person name="Kazan K."/>
            <person name="Kodira C.D."/>
            <person name="Koehrsen M."/>
            <person name="Kumar L."/>
            <person name="Lee Y.H."/>
            <person name="Li L."/>
            <person name="Manners J.M."/>
            <person name="Miranda-Saavedra D."/>
            <person name="Mukherjee M."/>
            <person name="Park G."/>
            <person name="Park J."/>
            <person name="Park S.Y."/>
            <person name="Proctor R.H."/>
            <person name="Regev A."/>
            <person name="Ruiz-Roldan M.C."/>
            <person name="Sain D."/>
            <person name="Sakthikumar S."/>
            <person name="Sykes S."/>
            <person name="Schwartz D.C."/>
            <person name="Turgeon B.G."/>
            <person name="Wapinski I."/>
            <person name="Yoder O."/>
            <person name="Young S."/>
            <person name="Zeng Q."/>
            <person name="Zhou S."/>
            <person name="Galagan J."/>
            <person name="Cuomo C.A."/>
            <person name="Kistler H.C."/>
            <person name="Rep M."/>
        </authorList>
    </citation>
    <scope>NUCLEOTIDE SEQUENCE [LARGE SCALE GENOMIC DNA]</scope>
    <source>
        <strain evidence="2">M3125 / FGSC 7600</strain>
    </source>
</reference>
<protein>
    <submittedName>
        <fullName evidence="1">Uncharacterized protein</fullName>
    </submittedName>
</protein>
<dbReference type="OrthoDB" id="5041245at2759"/>
<dbReference type="EMBL" id="CM000581">
    <property type="protein sequence ID" value="EWG42718.1"/>
    <property type="molecule type" value="Genomic_DNA"/>
</dbReference>